<dbReference type="AlphaFoldDB" id="A0AAV1IDI8"/>
<proteinExistence type="predicted"/>
<sequence length="221" mass="24731">MQALSAMDRLASGVKSSLPMHSSLCSTPQALSGSRKQTRRSGRAPLTIEALNIDRRQHLEQAWRRQEAEQAMMDLESSSCCSINCVTDLKNLAHLDRVADSAASSVVVVAFYSRSCGICKEMLKHYAKLCKESGGQMAGVRFLKHNIRDDFDDLTDVARLYGVRAVPCFVFFIGGAQMKRMSMIDSRQNPDAVKRLIGWQRNRLTDSLREMVFRAAPSARR</sequence>
<evidence type="ECO:0000313" key="3">
    <source>
        <dbReference type="EMBL" id="CAK0785139.1"/>
    </source>
</evidence>
<dbReference type="Proteomes" id="UP001314263">
    <property type="component" value="Unassembled WGS sequence"/>
</dbReference>
<dbReference type="SUPFAM" id="SSF52833">
    <property type="entry name" value="Thioredoxin-like"/>
    <property type="match status" value="1"/>
</dbReference>
<dbReference type="InterPro" id="IPR044176">
    <property type="entry name" value="TRL4_chloroplastic"/>
</dbReference>
<dbReference type="PANTHER" id="PTHR47912">
    <property type="entry name" value="THIOREDOXIN-LIKE 4, CHLOROPLASTIC"/>
    <property type="match status" value="1"/>
</dbReference>
<evidence type="ECO:0000259" key="2">
    <source>
        <dbReference type="PROSITE" id="PS51352"/>
    </source>
</evidence>
<evidence type="ECO:0000256" key="1">
    <source>
        <dbReference type="SAM" id="MobiDB-lite"/>
    </source>
</evidence>
<dbReference type="Gene3D" id="3.40.30.10">
    <property type="entry name" value="Glutaredoxin"/>
    <property type="match status" value="1"/>
</dbReference>
<keyword evidence="4" id="KW-1185">Reference proteome</keyword>
<dbReference type="Pfam" id="PF00085">
    <property type="entry name" value="Thioredoxin"/>
    <property type="match status" value="1"/>
</dbReference>
<organism evidence="3 4">
    <name type="scientific">Coccomyxa viridis</name>
    <dbReference type="NCBI Taxonomy" id="1274662"/>
    <lineage>
        <taxon>Eukaryota</taxon>
        <taxon>Viridiplantae</taxon>
        <taxon>Chlorophyta</taxon>
        <taxon>core chlorophytes</taxon>
        <taxon>Trebouxiophyceae</taxon>
        <taxon>Trebouxiophyceae incertae sedis</taxon>
        <taxon>Coccomyxaceae</taxon>
        <taxon>Coccomyxa</taxon>
    </lineage>
</organism>
<dbReference type="EMBL" id="CAUYUE010000011">
    <property type="protein sequence ID" value="CAK0785139.1"/>
    <property type="molecule type" value="Genomic_DNA"/>
</dbReference>
<dbReference type="InterPro" id="IPR013766">
    <property type="entry name" value="Thioredoxin_domain"/>
</dbReference>
<gene>
    <name evidence="3" type="ORF">CVIRNUC_008345</name>
</gene>
<accession>A0AAV1IDI8</accession>
<dbReference type="PROSITE" id="PS51352">
    <property type="entry name" value="THIOREDOXIN_2"/>
    <property type="match status" value="1"/>
</dbReference>
<feature type="region of interest" description="Disordered" evidence="1">
    <location>
        <begin position="17"/>
        <end position="44"/>
    </location>
</feature>
<name>A0AAV1IDI8_9CHLO</name>
<protein>
    <recommendedName>
        <fullName evidence="2">Thioredoxin domain-containing protein</fullName>
    </recommendedName>
</protein>
<comment type="caution">
    <text evidence="3">The sequence shown here is derived from an EMBL/GenBank/DDBJ whole genome shotgun (WGS) entry which is preliminary data.</text>
</comment>
<dbReference type="InterPro" id="IPR036249">
    <property type="entry name" value="Thioredoxin-like_sf"/>
</dbReference>
<dbReference type="PANTHER" id="PTHR47912:SF1">
    <property type="entry name" value="THIOREDOXIN-LIKE 4, CHLOROPLASTIC"/>
    <property type="match status" value="1"/>
</dbReference>
<reference evidence="3 4" key="1">
    <citation type="submission" date="2023-10" db="EMBL/GenBank/DDBJ databases">
        <authorList>
            <person name="Maclean D."/>
            <person name="Macfadyen A."/>
        </authorList>
    </citation>
    <scope>NUCLEOTIDE SEQUENCE [LARGE SCALE GENOMIC DNA]</scope>
</reference>
<dbReference type="CDD" id="cd02947">
    <property type="entry name" value="TRX_family"/>
    <property type="match status" value="1"/>
</dbReference>
<evidence type="ECO:0000313" key="4">
    <source>
        <dbReference type="Proteomes" id="UP001314263"/>
    </source>
</evidence>
<feature type="compositionally biased region" description="Polar residues" evidence="1">
    <location>
        <begin position="19"/>
        <end position="35"/>
    </location>
</feature>
<feature type="domain" description="Thioredoxin" evidence="2">
    <location>
        <begin position="61"/>
        <end position="202"/>
    </location>
</feature>